<accession>A0A183A4U5</accession>
<protein>
    <submittedName>
        <fullName evidence="4">HYLS1_C domain-containing protein</fullName>
    </submittedName>
</protein>
<dbReference type="Proteomes" id="UP000272942">
    <property type="component" value="Unassembled WGS sequence"/>
</dbReference>
<evidence type="ECO:0000256" key="1">
    <source>
        <dbReference type="SAM" id="MobiDB-lite"/>
    </source>
</evidence>
<evidence type="ECO:0000313" key="2">
    <source>
        <dbReference type="EMBL" id="VDP51766.1"/>
    </source>
</evidence>
<gene>
    <name evidence="2" type="ORF">ECPE_LOCUS1981</name>
</gene>
<feature type="region of interest" description="Disordered" evidence="1">
    <location>
        <begin position="40"/>
        <end position="62"/>
    </location>
</feature>
<name>A0A183A4U5_9TREM</name>
<keyword evidence="3" id="KW-1185">Reference proteome</keyword>
<dbReference type="AlphaFoldDB" id="A0A183A4U5"/>
<reference evidence="4" key="1">
    <citation type="submission" date="2016-06" db="UniProtKB">
        <authorList>
            <consortium name="WormBaseParasite"/>
        </authorList>
    </citation>
    <scope>IDENTIFICATION</scope>
</reference>
<dbReference type="WBParaSite" id="ECPE_0000198001-mRNA-1">
    <property type="protein sequence ID" value="ECPE_0000198001-mRNA-1"/>
    <property type="gene ID" value="ECPE_0000198001"/>
</dbReference>
<proteinExistence type="predicted"/>
<dbReference type="EMBL" id="UZAN01021110">
    <property type="protein sequence ID" value="VDP51766.1"/>
    <property type="molecule type" value="Genomic_DNA"/>
</dbReference>
<dbReference type="OrthoDB" id="6227416at2759"/>
<evidence type="ECO:0000313" key="3">
    <source>
        <dbReference type="Proteomes" id="UP000272942"/>
    </source>
</evidence>
<evidence type="ECO:0000313" key="4">
    <source>
        <dbReference type="WBParaSite" id="ECPE_0000198001-mRNA-1"/>
    </source>
</evidence>
<organism evidence="4">
    <name type="scientific">Echinostoma caproni</name>
    <dbReference type="NCBI Taxonomy" id="27848"/>
    <lineage>
        <taxon>Eukaryota</taxon>
        <taxon>Metazoa</taxon>
        <taxon>Spiralia</taxon>
        <taxon>Lophotrochozoa</taxon>
        <taxon>Platyhelminthes</taxon>
        <taxon>Trematoda</taxon>
        <taxon>Digenea</taxon>
        <taxon>Plagiorchiida</taxon>
        <taxon>Echinostomata</taxon>
        <taxon>Echinostomatoidea</taxon>
        <taxon>Echinostomatidae</taxon>
        <taxon>Echinostoma</taxon>
    </lineage>
</organism>
<sequence length="207" mass="23469">VVEWLDSSIFETAELPVTDEAIPSAVDRLKDSLDSAARQSSISSAKIGRKVSHRPSQQQARPQTYSALLIKSYELQRDMKAEALTETPKAYTWKGDWLQRGSEPADYRCQPGRLGANSQFILQPIPLPKPGVTRYPFPTSKELYQRKKALQHEWINLQLYNQSMRKLFEKLDNLKGNFKHDFSQDKMVVVSGPHNVCAPVGLAKENL</sequence>
<reference evidence="2 3" key="2">
    <citation type="submission" date="2018-11" db="EMBL/GenBank/DDBJ databases">
        <authorList>
            <consortium name="Pathogen Informatics"/>
        </authorList>
    </citation>
    <scope>NUCLEOTIDE SEQUENCE [LARGE SCALE GENOMIC DNA]</scope>
    <source>
        <strain evidence="2 3">Egypt</strain>
    </source>
</reference>